<comment type="caution">
    <text evidence="1">The sequence shown here is derived from an EMBL/GenBank/DDBJ whole genome shotgun (WGS) entry which is preliminary data.</text>
</comment>
<reference evidence="1" key="1">
    <citation type="journal article" date="2019" name="bioRxiv">
        <title>The Genome of the Zebra Mussel, Dreissena polymorpha: A Resource for Invasive Species Research.</title>
        <authorList>
            <person name="McCartney M.A."/>
            <person name="Auch B."/>
            <person name="Kono T."/>
            <person name="Mallez S."/>
            <person name="Zhang Y."/>
            <person name="Obille A."/>
            <person name="Becker A."/>
            <person name="Abrahante J.E."/>
            <person name="Garbe J."/>
            <person name="Badalamenti J.P."/>
            <person name="Herman A."/>
            <person name="Mangelson H."/>
            <person name="Liachko I."/>
            <person name="Sullivan S."/>
            <person name="Sone E.D."/>
            <person name="Koren S."/>
            <person name="Silverstein K.A.T."/>
            <person name="Beckman K.B."/>
            <person name="Gohl D.M."/>
        </authorList>
    </citation>
    <scope>NUCLEOTIDE SEQUENCE</scope>
    <source>
        <strain evidence="1">Duluth1</strain>
        <tissue evidence="1">Whole animal</tissue>
    </source>
</reference>
<reference evidence="1" key="2">
    <citation type="submission" date="2020-11" db="EMBL/GenBank/DDBJ databases">
        <authorList>
            <person name="McCartney M.A."/>
            <person name="Auch B."/>
            <person name="Kono T."/>
            <person name="Mallez S."/>
            <person name="Becker A."/>
            <person name="Gohl D.M."/>
            <person name="Silverstein K.A.T."/>
            <person name="Koren S."/>
            <person name="Bechman K.B."/>
            <person name="Herman A."/>
            <person name="Abrahante J.E."/>
            <person name="Garbe J."/>
        </authorList>
    </citation>
    <scope>NUCLEOTIDE SEQUENCE</scope>
    <source>
        <strain evidence="1">Duluth1</strain>
        <tissue evidence="1">Whole animal</tissue>
    </source>
</reference>
<evidence type="ECO:0000313" key="1">
    <source>
        <dbReference type="EMBL" id="KAH3809227.1"/>
    </source>
</evidence>
<accession>A0A9D4JIZ1</accession>
<gene>
    <name evidence="1" type="ORF">DPMN_137588</name>
</gene>
<keyword evidence="2" id="KW-1185">Reference proteome</keyword>
<dbReference type="AlphaFoldDB" id="A0A9D4JIZ1"/>
<dbReference type="Proteomes" id="UP000828390">
    <property type="component" value="Unassembled WGS sequence"/>
</dbReference>
<evidence type="ECO:0000313" key="2">
    <source>
        <dbReference type="Proteomes" id="UP000828390"/>
    </source>
</evidence>
<organism evidence="1 2">
    <name type="scientific">Dreissena polymorpha</name>
    <name type="common">Zebra mussel</name>
    <name type="synonym">Mytilus polymorpha</name>
    <dbReference type="NCBI Taxonomy" id="45954"/>
    <lineage>
        <taxon>Eukaryota</taxon>
        <taxon>Metazoa</taxon>
        <taxon>Spiralia</taxon>
        <taxon>Lophotrochozoa</taxon>
        <taxon>Mollusca</taxon>
        <taxon>Bivalvia</taxon>
        <taxon>Autobranchia</taxon>
        <taxon>Heteroconchia</taxon>
        <taxon>Euheterodonta</taxon>
        <taxon>Imparidentia</taxon>
        <taxon>Neoheterodontei</taxon>
        <taxon>Myida</taxon>
        <taxon>Dreissenoidea</taxon>
        <taxon>Dreissenidae</taxon>
        <taxon>Dreissena</taxon>
    </lineage>
</organism>
<proteinExistence type="predicted"/>
<dbReference type="EMBL" id="JAIWYP010000006">
    <property type="protein sequence ID" value="KAH3809227.1"/>
    <property type="molecule type" value="Genomic_DNA"/>
</dbReference>
<sequence length="63" mass="7710">MDTEFPDRRGFHRIKIRDNALTFGIYEHRRSSKDHHPSDKCVFFKIYKCMTEDEEIRIVFAFQ</sequence>
<protein>
    <submittedName>
        <fullName evidence="1">Uncharacterized protein</fullName>
    </submittedName>
</protein>
<name>A0A9D4JIZ1_DREPO</name>